<name>A0ABR1FA94_9ASCO</name>
<dbReference type="Proteomes" id="UP001498771">
    <property type="component" value="Unassembled WGS sequence"/>
</dbReference>
<reference evidence="1 2" key="1">
    <citation type="submission" date="2024-03" db="EMBL/GenBank/DDBJ databases">
        <title>Genome-scale model development and genomic sequencing of the oleaginous clade Lipomyces.</title>
        <authorList>
            <consortium name="Lawrence Berkeley National Laboratory"/>
            <person name="Czajka J.J."/>
            <person name="Han Y."/>
            <person name="Kim J."/>
            <person name="Mondo S.J."/>
            <person name="Hofstad B.A."/>
            <person name="Robles A."/>
            <person name="Haridas S."/>
            <person name="Riley R."/>
            <person name="LaButti K."/>
            <person name="Pangilinan J."/>
            <person name="Andreopoulos W."/>
            <person name="Lipzen A."/>
            <person name="Yan J."/>
            <person name="Wang M."/>
            <person name="Ng V."/>
            <person name="Grigoriev I.V."/>
            <person name="Spatafora J.W."/>
            <person name="Magnuson J.K."/>
            <person name="Baker S.E."/>
            <person name="Pomraning K.R."/>
        </authorList>
    </citation>
    <scope>NUCLEOTIDE SEQUENCE [LARGE SCALE GENOMIC DNA]</scope>
    <source>
        <strain evidence="1 2">Phaff 52-87</strain>
    </source>
</reference>
<comment type="caution">
    <text evidence="1">The sequence shown here is derived from an EMBL/GenBank/DDBJ whole genome shotgun (WGS) entry which is preliminary data.</text>
</comment>
<gene>
    <name evidence="1" type="ORF">BZA70DRAFT_113470</name>
</gene>
<accession>A0ABR1FA94</accession>
<sequence length="139" mass="15957">MNVCQLVCFSFVQFIVHGCSYALCVLCVLFKYLDFVFGYLLSQSCCRSPNTIILHRKWDYKPELVSIKYAEKNEADERHSHRGKPSRFKVSQKGCLLSQPLIRGSAARLRRASTSSSPCDSFWMPALSPRSMFIFFVNI</sequence>
<keyword evidence="2" id="KW-1185">Reference proteome</keyword>
<dbReference type="EMBL" id="JBBJBU010000002">
    <property type="protein sequence ID" value="KAK7206755.1"/>
    <property type="molecule type" value="Genomic_DNA"/>
</dbReference>
<proteinExistence type="predicted"/>
<evidence type="ECO:0000313" key="2">
    <source>
        <dbReference type="Proteomes" id="UP001498771"/>
    </source>
</evidence>
<dbReference type="RefSeq" id="XP_064769788.1">
    <property type="nucleotide sequence ID" value="XM_064909435.1"/>
</dbReference>
<evidence type="ECO:0000313" key="1">
    <source>
        <dbReference type="EMBL" id="KAK7206755.1"/>
    </source>
</evidence>
<organism evidence="1 2">
    <name type="scientific">Myxozyma melibiosi</name>
    <dbReference type="NCBI Taxonomy" id="54550"/>
    <lineage>
        <taxon>Eukaryota</taxon>
        <taxon>Fungi</taxon>
        <taxon>Dikarya</taxon>
        <taxon>Ascomycota</taxon>
        <taxon>Saccharomycotina</taxon>
        <taxon>Lipomycetes</taxon>
        <taxon>Lipomycetales</taxon>
        <taxon>Lipomycetaceae</taxon>
        <taxon>Myxozyma</taxon>
    </lineage>
</organism>
<protein>
    <submittedName>
        <fullName evidence="1">Uncharacterized protein</fullName>
    </submittedName>
</protein>
<dbReference type="GeneID" id="90034947"/>